<reference evidence="6" key="1">
    <citation type="submission" date="2015-06" db="UniProtKB">
        <authorList>
            <consortium name="EnsemblPlants"/>
        </authorList>
    </citation>
    <scope>IDENTIFICATION</scope>
</reference>
<dbReference type="CDD" id="cd10017">
    <property type="entry name" value="B3_DNA"/>
    <property type="match status" value="1"/>
</dbReference>
<sequence length="172" mass="19595">MMFENLWLANNIRERIADEVKLEVPDSKTSNIRVSKEGNDLVFQSGWETFASAYELEQGDILLFEYSGSSRFDVRIFDQSCCEKELSCVTMNNTSCVNERDMSQDNHMQSPRNESEVTSTKLFSVYKRKGDCTGGNYVPVYLEGDGISNQNLKNHDLVVKSTYDYGMFMALG</sequence>
<comment type="subcellular location">
    <subcellularLocation>
        <location evidence="1">Nucleus</location>
    </subcellularLocation>
</comment>
<name>M8BR77_AEGTA</name>
<organism evidence="6">
    <name type="scientific">Aegilops tauschii</name>
    <name type="common">Tausch's goatgrass</name>
    <name type="synonym">Aegilops squarrosa</name>
    <dbReference type="NCBI Taxonomy" id="37682"/>
    <lineage>
        <taxon>Eukaryota</taxon>
        <taxon>Viridiplantae</taxon>
        <taxon>Streptophyta</taxon>
        <taxon>Embryophyta</taxon>
        <taxon>Tracheophyta</taxon>
        <taxon>Spermatophyta</taxon>
        <taxon>Magnoliopsida</taxon>
        <taxon>Liliopsida</taxon>
        <taxon>Poales</taxon>
        <taxon>Poaceae</taxon>
        <taxon>BOP clade</taxon>
        <taxon>Pooideae</taxon>
        <taxon>Triticodae</taxon>
        <taxon>Triticeae</taxon>
        <taxon>Triticinae</taxon>
        <taxon>Aegilops</taxon>
    </lineage>
</organism>
<dbReference type="AlphaFoldDB" id="M8BR77"/>
<dbReference type="EnsemblPlants" id="EMT09249">
    <property type="protein sequence ID" value="EMT09249"/>
    <property type="gene ID" value="F775_23566"/>
</dbReference>
<dbReference type="InterPro" id="IPR003340">
    <property type="entry name" value="B3_DNA-bd"/>
</dbReference>
<protein>
    <submittedName>
        <fullName evidence="6">B3 domain-containing protein</fullName>
    </submittedName>
</protein>
<evidence type="ECO:0000256" key="5">
    <source>
        <dbReference type="ARBA" id="ARBA00023242"/>
    </source>
</evidence>
<dbReference type="PANTHER" id="PTHR31920">
    <property type="entry name" value="B3 DOMAIN-CONTAINING"/>
    <property type="match status" value="1"/>
</dbReference>
<proteinExistence type="predicted"/>
<dbReference type="SUPFAM" id="SSF101936">
    <property type="entry name" value="DNA-binding pseudobarrel domain"/>
    <property type="match status" value="1"/>
</dbReference>
<dbReference type="SMART" id="SM01019">
    <property type="entry name" value="B3"/>
    <property type="match status" value="1"/>
</dbReference>
<dbReference type="PANTHER" id="PTHR31920:SF143">
    <property type="entry name" value="B3 DOMAIN-CONTAINING PROTEIN LOC_OS12G40080"/>
    <property type="match status" value="1"/>
</dbReference>
<dbReference type="Gene3D" id="2.40.330.10">
    <property type="entry name" value="DNA-binding pseudobarrel domain"/>
    <property type="match status" value="1"/>
</dbReference>
<accession>M8BR77</accession>
<dbReference type="ExpressionAtlas" id="M8BR77">
    <property type="expression patterns" value="baseline"/>
</dbReference>
<evidence type="ECO:0000256" key="2">
    <source>
        <dbReference type="ARBA" id="ARBA00023015"/>
    </source>
</evidence>
<keyword evidence="3" id="KW-0238">DNA-binding</keyword>
<keyword evidence="5" id="KW-0539">Nucleus</keyword>
<keyword evidence="4" id="KW-0804">Transcription</keyword>
<evidence type="ECO:0000256" key="4">
    <source>
        <dbReference type="ARBA" id="ARBA00023163"/>
    </source>
</evidence>
<keyword evidence="2" id="KW-0805">Transcription regulation</keyword>
<dbReference type="GO" id="GO:0003677">
    <property type="term" value="F:DNA binding"/>
    <property type="evidence" value="ECO:0007669"/>
    <property type="project" value="UniProtKB-KW"/>
</dbReference>
<dbReference type="InterPro" id="IPR015300">
    <property type="entry name" value="DNA-bd_pseudobarrel_sf"/>
</dbReference>
<evidence type="ECO:0000256" key="1">
    <source>
        <dbReference type="ARBA" id="ARBA00004123"/>
    </source>
</evidence>
<evidence type="ECO:0000313" key="6">
    <source>
        <dbReference type="EnsemblPlants" id="EMT09249"/>
    </source>
</evidence>
<dbReference type="InterPro" id="IPR050655">
    <property type="entry name" value="Plant_B3_domain"/>
</dbReference>
<dbReference type="Pfam" id="PF02362">
    <property type="entry name" value="B3"/>
    <property type="match status" value="1"/>
</dbReference>
<evidence type="ECO:0000256" key="3">
    <source>
        <dbReference type="ARBA" id="ARBA00023125"/>
    </source>
</evidence>
<dbReference type="GO" id="GO:0005634">
    <property type="term" value="C:nucleus"/>
    <property type="evidence" value="ECO:0007669"/>
    <property type="project" value="UniProtKB-SubCell"/>
</dbReference>
<dbReference type="PROSITE" id="PS50863">
    <property type="entry name" value="B3"/>
    <property type="match status" value="1"/>
</dbReference>